<evidence type="ECO:0000256" key="1">
    <source>
        <dbReference type="ARBA" id="ARBA00006642"/>
    </source>
</evidence>
<dbReference type="Proteomes" id="UP000637906">
    <property type="component" value="Unassembled WGS sequence"/>
</dbReference>
<dbReference type="PANTHER" id="PTHR20836">
    <property type="entry name" value="DIHYDRODIPICOLINATE REDUCTASE"/>
    <property type="match status" value="1"/>
</dbReference>
<keyword evidence="2 13" id="KW-0963">Cytoplasm</keyword>
<evidence type="ECO:0000313" key="17">
    <source>
        <dbReference type="Proteomes" id="UP000637906"/>
    </source>
</evidence>
<dbReference type="SUPFAM" id="SSF55347">
    <property type="entry name" value="Glyceraldehyde-3-phosphate dehydrogenase-like, C-terminal domain"/>
    <property type="match status" value="1"/>
</dbReference>
<comment type="subcellular location">
    <subcellularLocation>
        <location evidence="13">Cytoplasm</location>
    </subcellularLocation>
</comment>
<dbReference type="Gene3D" id="3.30.360.10">
    <property type="entry name" value="Dihydrodipicolinate Reductase, domain 2"/>
    <property type="match status" value="1"/>
</dbReference>
<keyword evidence="4 13" id="KW-0521">NADP</keyword>
<dbReference type="SUPFAM" id="SSF51735">
    <property type="entry name" value="NAD(P)-binding Rossmann-fold domains"/>
    <property type="match status" value="1"/>
</dbReference>
<dbReference type="PIRSF" id="PIRSF000161">
    <property type="entry name" value="DHPR"/>
    <property type="match status" value="1"/>
</dbReference>
<dbReference type="InterPro" id="IPR036291">
    <property type="entry name" value="NAD(P)-bd_dom_sf"/>
</dbReference>
<dbReference type="UniPathway" id="UPA00034">
    <property type="reaction ID" value="UER00018"/>
</dbReference>
<comment type="subunit">
    <text evidence="13">Homotetramer.</text>
</comment>
<dbReference type="GO" id="GO:0009089">
    <property type="term" value="P:lysine biosynthetic process via diaminopimelate"/>
    <property type="evidence" value="ECO:0007669"/>
    <property type="project" value="UniProtKB-UniRule"/>
</dbReference>
<evidence type="ECO:0000256" key="13">
    <source>
        <dbReference type="HAMAP-Rule" id="MF_00102"/>
    </source>
</evidence>
<evidence type="ECO:0000256" key="9">
    <source>
        <dbReference type="ARBA" id="ARBA00037922"/>
    </source>
</evidence>
<dbReference type="EMBL" id="BNGU01000020">
    <property type="protein sequence ID" value="GHM59589.1"/>
    <property type="molecule type" value="Genomic_DNA"/>
</dbReference>
<dbReference type="GO" id="GO:0005737">
    <property type="term" value="C:cytoplasm"/>
    <property type="evidence" value="ECO:0007669"/>
    <property type="project" value="UniProtKB-SubCell"/>
</dbReference>
<reference evidence="16 17" key="1">
    <citation type="journal article" date="2021" name="Microb. Ecol.">
        <title>Candidatus Mesenet longicola: Novel Endosymbionts of Brontispa longissima that Induce Cytoplasmic Incompatibility.</title>
        <authorList>
            <person name="Takano S."/>
            <person name="Gotoh Y."/>
            <person name="Hayashi T."/>
        </authorList>
    </citation>
    <scope>NUCLEOTIDE SEQUENCE [LARGE SCALE GENOMIC DNA]</scope>
    <source>
        <strain evidence="16">L5</strain>
    </source>
</reference>
<protein>
    <recommendedName>
        <fullName evidence="10 13">4-hydroxy-tetrahydrodipicolinate reductase</fullName>
        <shortName evidence="13">HTPA reductase</shortName>
        <ecNumber evidence="10 13">1.17.1.8</ecNumber>
    </recommendedName>
</protein>
<comment type="pathway">
    <text evidence="9 13">Amino-acid biosynthesis; L-lysine biosynthesis via DAP pathway; (S)-tetrahydrodipicolinate from L-aspartate: step 4/4.</text>
</comment>
<comment type="catalytic activity">
    <reaction evidence="11 13">
        <text>(S)-2,3,4,5-tetrahydrodipicolinate + NADP(+) + H2O = (2S,4S)-4-hydroxy-2,3,4,5-tetrahydrodipicolinate + NADPH + H(+)</text>
        <dbReference type="Rhea" id="RHEA:35331"/>
        <dbReference type="ChEBI" id="CHEBI:15377"/>
        <dbReference type="ChEBI" id="CHEBI:15378"/>
        <dbReference type="ChEBI" id="CHEBI:16845"/>
        <dbReference type="ChEBI" id="CHEBI:57783"/>
        <dbReference type="ChEBI" id="CHEBI:58349"/>
        <dbReference type="ChEBI" id="CHEBI:67139"/>
        <dbReference type="EC" id="1.17.1.8"/>
    </reaction>
</comment>
<evidence type="ECO:0000256" key="5">
    <source>
        <dbReference type="ARBA" id="ARBA00022915"/>
    </source>
</evidence>
<feature type="domain" description="Dihydrodipicolinate reductase N-terminal" evidence="14">
    <location>
        <begin position="4"/>
        <end position="124"/>
    </location>
</feature>
<keyword evidence="17" id="KW-1185">Reference proteome</keyword>
<keyword evidence="7 13" id="KW-0520">NAD</keyword>
<comment type="function">
    <text evidence="13">Catalyzes the conversion of 4-hydroxy-tetrahydrodipicolinate (HTPA) to tetrahydrodipicolinate.</text>
</comment>
<dbReference type="PROSITE" id="PS01298">
    <property type="entry name" value="DAPB"/>
    <property type="match status" value="1"/>
</dbReference>
<dbReference type="Gene3D" id="3.40.50.720">
    <property type="entry name" value="NAD(P)-binding Rossmann-like Domain"/>
    <property type="match status" value="1"/>
</dbReference>
<dbReference type="InterPro" id="IPR023940">
    <property type="entry name" value="DHDPR_bac"/>
</dbReference>
<evidence type="ECO:0000256" key="8">
    <source>
        <dbReference type="ARBA" id="ARBA00023154"/>
    </source>
</evidence>
<feature type="binding site" evidence="13">
    <location>
        <begin position="9"/>
        <end position="14"/>
    </location>
    <ligand>
        <name>NAD(+)</name>
        <dbReference type="ChEBI" id="CHEBI:57540"/>
    </ligand>
</feature>
<feature type="active site" description="Proton donor" evidence="13">
    <location>
        <position position="158"/>
    </location>
</feature>
<dbReference type="CDD" id="cd02274">
    <property type="entry name" value="DHDPR_N"/>
    <property type="match status" value="1"/>
</dbReference>
<keyword evidence="5 13" id="KW-0220">Diaminopimelate biosynthesis</keyword>
<feature type="binding site" evidence="13">
    <location>
        <position position="155"/>
    </location>
    <ligand>
        <name>(S)-2,3,4,5-tetrahydrodipicolinate</name>
        <dbReference type="ChEBI" id="CHEBI:16845"/>
    </ligand>
</feature>
<feature type="domain" description="Dihydrodipicolinate reductase C-terminal" evidence="15">
    <location>
        <begin position="128"/>
        <end position="261"/>
    </location>
</feature>
<keyword evidence="8 13" id="KW-0457">Lysine biosynthesis</keyword>
<dbReference type="GO" id="GO:0050661">
    <property type="term" value="F:NADP binding"/>
    <property type="evidence" value="ECO:0007669"/>
    <property type="project" value="UniProtKB-UniRule"/>
</dbReference>
<comment type="caution">
    <text evidence="16">The sequence shown here is derived from an EMBL/GenBank/DDBJ whole genome shotgun (WGS) entry which is preliminary data.</text>
</comment>
<accession>A0A8J3HP97</accession>
<dbReference type="GO" id="GO:0019877">
    <property type="term" value="P:diaminopimelate biosynthetic process"/>
    <property type="evidence" value="ECO:0007669"/>
    <property type="project" value="UniProtKB-UniRule"/>
</dbReference>
<comment type="catalytic activity">
    <reaction evidence="12 13">
        <text>(S)-2,3,4,5-tetrahydrodipicolinate + NAD(+) + H2O = (2S,4S)-4-hydroxy-2,3,4,5-tetrahydrodipicolinate + NADH + H(+)</text>
        <dbReference type="Rhea" id="RHEA:35323"/>
        <dbReference type="ChEBI" id="CHEBI:15377"/>
        <dbReference type="ChEBI" id="CHEBI:15378"/>
        <dbReference type="ChEBI" id="CHEBI:16845"/>
        <dbReference type="ChEBI" id="CHEBI:57540"/>
        <dbReference type="ChEBI" id="CHEBI:57945"/>
        <dbReference type="ChEBI" id="CHEBI:67139"/>
        <dbReference type="EC" id="1.17.1.8"/>
    </reaction>
</comment>
<evidence type="ECO:0000256" key="10">
    <source>
        <dbReference type="ARBA" id="ARBA00038983"/>
    </source>
</evidence>
<dbReference type="GO" id="GO:0051287">
    <property type="term" value="F:NAD binding"/>
    <property type="evidence" value="ECO:0007669"/>
    <property type="project" value="UniProtKB-UniRule"/>
</dbReference>
<comment type="caution">
    <text evidence="13">Was originally thought to be a dihydrodipicolinate reductase (DHDPR), catalyzing the conversion of dihydrodipicolinate to tetrahydrodipicolinate. However, it was shown in E.coli that the substrate of the enzymatic reaction is not dihydrodipicolinate (DHDP) but in fact (2S,4S)-4-hydroxy-2,3,4,5-tetrahydrodipicolinic acid (HTPA), the product released by the DapA-catalyzed reaction.</text>
</comment>
<feature type="binding site" evidence="13">
    <location>
        <begin position="121"/>
        <end position="124"/>
    </location>
    <ligand>
        <name>NAD(+)</name>
        <dbReference type="ChEBI" id="CHEBI:57540"/>
    </ligand>
</feature>
<dbReference type="GO" id="GO:0008839">
    <property type="term" value="F:4-hydroxy-tetrahydrodipicolinate reductase"/>
    <property type="evidence" value="ECO:0007669"/>
    <property type="project" value="UniProtKB-UniRule"/>
</dbReference>
<dbReference type="NCBIfam" id="TIGR00036">
    <property type="entry name" value="dapB"/>
    <property type="match status" value="1"/>
</dbReference>
<evidence type="ECO:0000256" key="3">
    <source>
        <dbReference type="ARBA" id="ARBA00022605"/>
    </source>
</evidence>
<dbReference type="InterPro" id="IPR022664">
    <property type="entry name" value="DapB_N_CS"/>
</dbReference>
<dbReference type="Pfam" id="PF01113">
    <property type="entry name" value="DapB_N"/>
    <property type="match status" value="1"/>
</dbReference>
<name>A0A8J3HP97_9RICK</name>
<evidence type="ECO:0000259" key="14">
    <source>
        <dbReference type="Pfam" id="PF01113"/>
    </source>
</evidence>
<proteinExistence type="inferred from homology"/>
<feature type="binding site" evidence="13">
    <location>
        <begin position="164"/>
        <end position="165"/>
    </location>
    <ligand>
        <name>(S)-2,3,4,5-tetrahydrodipicolinate</name>
        <dbReference type="ChEBI" id="CHEBI:16845"/>
    </ligand>
</feature>
<keyword evidence="6 13" id="KW-0560">Oxidoreductase</keyword>
<dbReference type="HAMAP" id="MF_00102">
    <property type="entry name" value="DapB"/>
    <property type="match status" value="1"/>
</dbReference>
<dbReference type="EC" id="1.17.1.8" evidence="10 13"/>
<dbReference type="InterPro" id="IPR000846">
    <property type="entry name" value="DapB_N"/>
</dbReference>
<feature type="active site" description="Proton donor/acceptor" evidence="13">
    <location>
        <position position="154"/>
    </location>
</feature>
<evidence type="ECO:0000256" key="11">
    <source>
        <dbReference type="ARBA" id="ARBA00049080"/>
    </source>
</evidence>
<evidence type="ECO:0000256" key="6">
    <source>
        <dbReference type="ARBA" id="ARBA00023002"/>
    </source>
</evidence>
<gene>
    <name evidence="13 16" type="primary">dapB</name>
    <name evidence="16" type="ORF">sL5_05820</name>
</gene>
<dbReference type="Pfam" id="PF05173">
    <property type="entry name" value="DapB_C"/>
    <property type="match status" value="1"/>
</dbReference>
<evidence type="ECO:0000256" key="4">
    <source>
        <dbReference type="ARBA" id="ARBA00022857"/>
    </source>
</evidence>
<comment type="caution">
    <text evidence="13">Lacks conserved residue(s) required for the propagation of feature annotation.</text>
</comment>
<sequence length="263" mass="28455">MKTKIGIVGCLGRMGRSIVSELRNYENVEVSGGIARSGNGKIGLDIGLALNIGLEIGIEVTDSIFDLFEKSDVVIDFTNRECLLQCLEIASDLGKPLISGTTGIDDIDLEKYSKRAPVLWSANMSIVISLLCKLVRDAAKSLGQDYDIEVWEMHHSLKKDSPSGTAIALGKAAAEGLGIDFKINHYFNSNSNLREKGSIGFAVSRGGGIVGDHKIMFTNEGEQIELSHRGINRNIYAKGAIKAALWLAQKPAGLYSMKNVLEI</sequence>
<evidence type="ECO:0000256" key="7">
    <source>
        <dbReference type="ARBA" id="ARBA00023027"/>
    </source>
</evidence>
<dbReference type="PANTHER" id="PTHR20836:SF0">
    <property type="entry name" value="4-HYDROXY-TETRAHYDRODIPICOLINATE REDUCTASE 1, CHLOROPLASTIC-RELATED"/>
    <property type="match status" value="1"/>
</dbReference>
<dbReference type="GO" id="GO:0016726">
    <property type="term" value="F:oxidoreductase activity, acting on CH or CH2 groups, NAD or NADP as acceptor"/>
    <property type="evidence" value="ECO:0007669"/>
    <property type="project" value="UniProtKB-UniRule"/>
</dbReference>
<evidence type="ECO:0000259" key="15">
    <source>
        <dbReference type="Pfam" id="PF05173"/>
    </source>
</evidence>
<evidence type="ECO:0000256" key="12">
    <source>
        <dbReference type="ARBA" id="ARBA00049396"/>
    </source>
</evidence>
<dbReference type="AlphaFoldDB" id="A0A8J3HP97"/>
<keyword evidence="3 13" id="KW-0028">Amino-acid biosynthesis</keyword>
<dbReference type="InterPro" id="IPR022663">
    <property type="entry name" value="DapB_C"/>
</dbReference>
<organism evidence="16 17">
    <name type="scientific">Candidatus Mesenet longicola</name>
    <dbReference type="NCBI Taxonomy" id="1892558"/>
    <lineage>
        <taxon>Bacteria</taxon>
        <taxon>Pseudomonadati</taxon>
        <taxon>Pseudomonadota</taxon>
        <taxon>Alphaproteobacteria</taxon>
        <taxon>Rickettsiales</taxon>
        <taxon>Anaplasmataceae</taxon>
        <taxon>Candidatus Mesenet</taxon>
    </lineage>
</organism>
<evidence type="ECO:0000256" key="2">
    <source>
        <dbReference type="ARBA" id="ARBA00022490"/>
    </source>
</evidence>
<evidence type="ECO:0000313" key="16">
    <source>
        <dbReference type="EMBL" id="GHM59589.1"/>
    </source>
</evidence>
<comment type="similarity">
    <text evidence="1 13">Belongs to the DapB family.</text>
</comment>
<feature type="binding site" evidence="13">
    <location>
        <begin position="100"/>
        <end position="102"/>
    </location>
    <ligand>
        <name>NAD(+)</name>
        <dbReference type="ChEBI" id="CHEBI:57540"/>
    </ligand>
</feature>